<evidence type="ECO:0000256" key="1">
    <source>
        <dbReference type="SAM" id="Phobius"/>
    </source>
</evidence>
<reference evidence="2 3" key="1">
    <citation type="journal article" date="2018" name="Genome Res.">
        <title>The genomic architecture and molecular evolution of ant odorant receptors.</title>
        <authorList>
            <person name="McKenzie S.K."/>
            <person name="Kronauer D.J.C."/>
        </authorList>
    </citation>
    <scope>NUCLEOTIDE SEQUENCE [LARGE SCALE GENOMIC DNA]</scope>
    <source>
        <strain evidence="2">Clonal line C1</strain>
    </source>
</reference>
<sequence length="154" mass="17421">MFVIQVLGLQYLRKSLIIKDSTIHVIVKGPLGPNGCKGYLRVPEDLQAIADIDVSHVAWEAAEISSQQNLNKPFTIGNNKMYGRAKNCQLQPKESYDITVIVTENNENSLIDPIMLKITVLNDEISPRPRHEAWLIPVILILIMAAVLLYLYRR</sequence>
<evidence type="ECO:0000313" key="2">
    <source>
        <dbReference type="EMBL" id="RLU26737.1"/>
    </source>
</evidence>
<comment type="caution">
    <text evidence="2">The sequence shown here is derived from an EMBL/GenBank/DDBJ whole genome shotgun (WGS) entry which is preliminary data.</text>
</comment>
<proteinExistence type="predicted"/>
<dbReference type="Proteomes" id="UP000279307">
    <property type="component" value="Chromosome 1"/>
</dbReference>
<evidence type="ECO:0000313" key="3">
    <source>
        <dbReference type="Proteomes" id="UP000279307"/>
    </source>
</evidence>
<dbReference type="EMBL" id="QOIP01000001">
    <property type="protein sequence ID" value="RLU26737.1"/>
    <property type="molecule type" value="Genomic_DNA"/>
</dbReference>
<name>A0A3L8E245_OOCBI</name>
<protein>
    <submittedName>
        <fullName evidence="2">Uncharacterized protein</fullName>
    </submittedName>
</protein>
<dbReference type="AlphaFoldDB" id="A0A3L8E245"/>
<keyword evidence="1" id="KW-0812">Transmembrane</keyword>
<keyword evidence="1" id="KW-0472">Membrane</keyword>
<feature type="transmembrane region" description="Helical" evidence="1">
    <location>
        <begin position="134"/>
        <end position="152"/>
    </location>
</feature>
<organism evidence="2 3">
    <name type="scientific">Ooceraea biroi</name>
    <name type="common">Clonal raider ant</name>
    <name type="synonym">Cerapachys biroi</name>
    <dbReference type="NCBI Taxonomy" id="2015173"/>
    <lineage>
        <taxon>Eukaryota</taxon>
        <taxon>Metazoa</taxon>
        <taxon>Ecdysozoa</taxon>
        <taxon>Arthropoda</taxon>
        <taxon>Hexapoda</taxon>
        <taxon>Insecta</taxon>
        <taxon>Pterygota</taxon>
        <taxon>Neoptera</taxon>
        <taxon>Endopterygota</taxon>
        <taxon>Hymenoptera</taxon>
        <taxon>Apocrita</taxon>
        <taxon>Aculeata</taxon>
        <taxon>Formicoidea</taxon>
        <taxon>Formicidae</taxon>
        <taxon>Dorylinae</taxon>
        <taxon>Ooceraea</taxon>
    </lineage>
</organism>
<accession>A0A3L8E245</accession>
<keyword evidence="1" id="KW-1133">Transmembrane helix</keyword>
<dbReference type="OrthoDB" id="6417559at2759"/>
<gene>
    <name evidence="2" type="ORF">DMN91_000534</name>
</gene>